<dbReference type="Pfam" id="PF10035">
    <property type="entry name" value="DUF2179"/>
    <property type="match status" value="1"/>
</dbReference>
<name>A0AAW7ZE02_9FIRM</name>
<dbReference type="InterPro" id="IPR003740">
    <property type="entry name" value="YitT"/>
</dbReference>
<dbReference type="InterPro" id="IPR019264">
    <property type="entry name" value="DUF2179"/>
</dbReference>
<proteinExistence type="predicted"/>
<comment type="caution">
    <text evidence="8">The sequence shown here is derived from an EMBL/GenBank/DDBJ whole genome shotgun (WGS) entry which is preliminary data.</text>
</comment>
<accession>A0AAW7ZE02</accession>
<evidence type="ECO:0000256" key="6">
    <source>
        <dbReference type="SAM" id="Phobius"/>
    </source>
</evidence>
<reference evidence="8" key="2">
    <citation type="submission" date="2023-03" db="EMBL/GenBank/DDBJ databases">
        <authorList>
            <person name="Zhang Z."/>
        </authorList>
    </citation>
    <scope>NUCLEOTIDE SEQUENCE</scope>
    <source>
        <strain evidence="8">DSA</strain>
    </source>
</reference>
<evidence type="ECO:0000259" key="7">
    <source>
        <dbReference type="Pfam" id="PF10035"/>
    </source>
</evidence>
<evidence type="ECO:0000313" key="8">
    <source>
        <dbReference type="EMBL" id="MDO7787943.1"/>
    </source>
</evidence>
<evidence type="ECO:0000256" key="5">
    <source>
        <dbReference type="ARBA" id="ARBA00023136"/>
    </source>
</evidence>
<dbReference type="PIRSF" id="PIRSF006483">
    <property type="entry name" value="Membrane_protein_YitT"/>
    <property type="match status" value="1"/>
</dbReference>
<dbReference type="Proteomes" id="UP001172911">
    <property type="component" value="Unassembled WGS sequence"/>
</dbReference>
<dbReference type="Pfam" id="PF02588">
    <property type="entry name" value="YitT_membrane"/>
    <property type="match status" value="1"/>
</dbReference>
<organism evidence="8 9">
    <name type="scientific">Desulforamulus aquiferis</name>
    <dbReference type="NCBI Taxonomy" id="1397668"/>
    <lineage>
        <taxon>Bacteria</taxon>
        <taxon>Bacillati</taxon>
        <taxon>Bacillota</taxon>
        <taxon>Clostridia</taxon>
        <taxon>Eubacteriales</taxon>
        <taxon>Peptococcaceae</taxon>
        <taxon>Desulforamulus</taxon>
    </lineage>
</organism>
<dbReference type="InterPro" id="IPR051461">
    <property type="entry name" value="UPF0750_membrane"/>
</dbReference>
<dbReference type="AlphaFoldDB" id="A0AAW7ZE02"/>
<dbReference type="InterPro" id="IPR015867">
    <property type="entry name" value="N-reg_PII/ATP_PRibTrfase_C"/>
</dbReference>
<evidence type="ECO:0000256" key="4">
    <source>
        <dbReference type="ARBA" id="ARBA00022989"/>
    </source>
</evidence>
<feature type="transmembrane region" description="Helical" evidence="6">
    <location>
        <begin position="43"/>
        <end position="66"/>
    </location>
</feature>
<keyword evidence="9" id="KW-1185">Reference proteome</keyword>
<dbReference type="GO" id="GO:0005886">
    <property type="term" value="C:plasma membrane"/>
    <property type="evidence" value="ECO:0007669"/>
    <property type="project" value="UniProtKB-SubCell"/>
</dbReference>
<dbReference type="PANTHER" id="PTHR33545:SF5">
    <property type="entry name" value="UPF0750 MEMBRANE PROTEIN YITT"/>
    <property type="match status" value="1"/>
</dbReference>
<dbReference type="CDD" id="cd16380">
    <property type="entry name" value="YitT_C"/>
    <property type="match status" value="1"/>
</dbReference>
<dbReference type="PANTHER" id="PTHR33545">
    <property type="entry name" value="UPF0750 MEMBRANE PROTEIN YITT-RELATED"/>
    <property type="match status" value="1"/>
</dbReference>
<comment type="subcellular location">
    <subcellularLocation>
        <location evidence="1">Cell membrane</location>
        <topology evidence="1">Multi-pass membrane protein</topology>
    </subcellularLocation>
</comment>
<feature type="transmembrane region" description="Helical" evidence="6">
    <location>
        <begin position="143"/>
        <end position="165"/>
    </location>
</feature>
<protein>
    <submittedName>
        <fullName evidence="8">YitT family protein</fullName>
    </submittedName>
</protein>
<reference evidence="8" key="1">
    <citation type="journal article" date="2023" name="J. Hazard. Mater.">
        <title>Anaerobic biodegradation of pyrene and benzo[a]pyrene by a new sulfate-reducing Desulforamulus aquiferis strain DSA.</title>
        <authorList>
            <person name="Zhang Z."/>
            <person name="Sun J."/>
            <person name="Gong X."/>
            <person name="Wang C."/>
            <person name="Wang H."/>
        </authorList>
    </citation>
    <scope>NUCLEOTIDE SEQUENCE</scope>
    <source>
        <strain evidence="8">DSA</strain>
    </source>
</reference>
<feature type="domain" description="DUF2179" evidence="7">
    <location>
        <begin position="219"/>
        <end position="273"/>
    </location>
</feature>
<evidence type="ECO:0000256" key="1">
    <source>
        <dbReference type="ARBA" id="ARBA00004651"/>
    </source>
</evidence>
<evidence type="ECO:0000256" key="3">
    <source>
        <dbReference type="ARBA" id="ARBA00022692"/>
    </source>
</evidence>
<gene>
    <name evidence="8" type="ORF">P6N53_11995</name>
</gene>
<feature type="transmembrane region" description="Helical" evidence="6">
    <location>
        <begin position="171"/>
        <end position="190"/>
    </location>
</feature>
<evidence type="ECO:0000256" key="2">
    <source>
        <dbReference type="ARBA" id="ARBA00022475"/>
    </source>
</evidence>
<keyword evidence="2" id="KW-1003">Cell membrane</keyword>
<feature type="transmembrane region" description="Helical" evidence="6">
    <location>
        <begin position="104"/>
        <end position="123"/>
    </location>
</feature>
<keyword evidence="4 6" id="KW-1133">Transmembrane helix</keyword>
<sequence length="283" mass="30452">MYYRWFKSYLGVTFGVFLTALGLDAFLVPAKIAAGGVSGIATILYYMVNLPVGAVMLALNIPLFIWSSLRLGWRSTVNSLYGMITLSLFIDLLAPHMPLITEDLLLASLYGGVLMGIGLGLVFRFNGTTGGTVLAAAIVRSYVGINVGQLLFLIDAIVVVWAGVVFQSVELAMYALITIFLTSWIIDRVLEGFSSAKAFIIITSKAEAVGDAINKELDRGATAWKGKGMYTGMEREVILTIVGVTQVTKLKAIVQEQDPGAFVILAHVSEVLGEGFQGLEGKK</sequence>
<evidence type="ECO:0000313" key="9">
    <source>
        <dbReference type="Proteomes" id="UP001172911"/>
    </source>
</evidence>
<feature type="transmembrane region" description="Helical" evidence="6">
    <location>
        <begin position="78"/>
        <end position="98"/>
    </location>
</feature>
<dbReference type="RefSeq" id="WP_304543423.1">
    <property type="nucleotide sequence ID" value="NZ_JARPTC010000017.1"/>
</dbReference>
<dbReference type="Gene3D" id="3.30.70.120">
    <property type="match status" value="1"/>
</dbReference>
<keyword evidence="3 6" id="KW-0812">Transmembrane</keyword>
<dbReference type="EMBL" id="JARPTC010000017">
    <property type="protein sequence ID" value="MDO7787943.1"/>
    <property type="molecule type" value="Genomic_DNA"/>
</dbReference>
<keyword evidence="5 6" id="KW-0472">Membrane</keyword>